<protein>
    <submittedName>
        <fullName evidence="4">Uncharacterized protein</fullName>
    </submittedName>
</protein>
<dbReference type="PANTHER" id="PTHR36855:SF1">
    <property type="entry name" value="PEROXISOME MEMBRANE ANCHOR PROTEIN PEX14P N-TERMINAL DOMAIN-CONTAINING PROTEIN"/>
    <property type="match status" value="1"/>
</dbReference>
<evidence type="ECO:0000259" key="3">
    <source>
        <dbReference type="Pfam" id="PF25871"/>
    </source>
</evidence>
<evidence type="ECO:0000313" key="5">
    <source>
        <dbReference type="Proteomes" id="UP000054270"/>
    </source>
</evidence>
<dbReference type="InterPro" id="IPR040554">
    <property type="entry name" value="KPWE_PEX14_dom"/>
</dbReference>
<evidence type="ECO:0000256" key="1">
    <source>
        <dbReference type="SAM" id="MobiDB-lite"/>
    </source>
</evidence>
<dbReference type="PANTHER" id="PTHR36855">
    <property type="entry name" value="CHROMOSOME 10, WHOLE GENOME SHOTGUN SEQUENCE"/>
    <property type="match status" value="1"/>
</dbReference>
<dbReference type="InterPro" id="IPR058841">
    <property type="entry name" value="HTH_76"/>
</dbReference>
<gene>
    <name evidence="4" type="ORF">HYPSUDRAFT_39372</name>
</gene>
<keyword evidence="5" id="KW-1185">Reference proteome</keyword>
<sequence length="154" mass="17092">MAAHSEAQTTEMDPIKAYAEYRFDEDETYQQGLASILAGTALDPSATDEVRDEMIRKTRVFYFNKVKGYAVTLDEARACDLSLNPSEARTSGGPPSEDDENRVLTFAELKELIETGNVDKIPNNKIIPEGLNDAPPSQSTAPSRKKPWEKPIDQ</sequence>
<feature type="domain" description="Peroxisomal membrane protein PEX14-like KPWE" evidence="2">
    <location>
        <begin position="103"/>
        <end position="150"/>
    </location>
</feature>
<dbReference type="OrthoDB" id="9936937at2759"/>
<feature type="region of interest" description="Disordered" evidence="1">
    <location>
        <begin position="118"/>
        <end position="154"/>
    </location>
</feature>
<reference evidence="5" key="1">
    <citation type="submission" date="2014-04" db="EMBL/GenBank/DDBJ databases">
        <title>Evolutionary Origins and Diversification of the Mycorrhizal Mutualists.</title>
        <authorList>
            <consortium name="DOE Joint Genome Institute"/>
            <consortium name="Mycorrhizal Genomics Consortium"/>
            <person name="Kohler A."/>
            <person name="Kuo A."/>
            <person name="Nagy L.G."/>
            <person name="Floudas D."/>
            <person name="Copeland A."/>
            <person name="Barry K.W."/>
            <person name="Cichocki N."/>
            <person name="Veneault-Fourrey C."/>
            <person name="LaButti K."/>
            <person name="Lindquist E.A."/>
            <person name="Lipzen A."/>
            <person name="Lundell T."/>
            <person name="Morin E."/>
            <person name="Murat C."/>
            <person name="Riley R."/>
            <person name="Ohm R."/>
            <person name="Sun H."/>
            <person name="Tunlid A."/>
            <person name="Henrissat B."/>
            <person name="Grigoriev I.V."/>
            <person name="Hibbett D.S."/>
            <person name="Martin F."/>
        </authorList>
    </citation>
    <scope>NUCLEOTIDE SEQUENCE [LARGE SCALE GENOMIC DNA]</scope>
    <source>
        <strain evidence="5">FD-334 SS-4</strain>
    </source>
</reference>
<dbReference type="Pfam" id="PF17733">
    <property type="entry name" value="KPWE_dom"/>
    <property type="match status" value="1"/>
</dbReference>
<dbReference type="OMA" id="RVFYFNR"/>
<evidence type="ECO:0000259" key="2">
    <source>
        <dbReference type="Pfam" id="PF17733"/>
    </source>
</evidence>
<dbReference type="EMBL" id="KN817540">
    <property type="protein sequence ID" value="KJA23846.1"/>
    <property type="molecule type" value="Genomic_DNA"/>
</dbReference>
<feature type="domain" description="PEX14-like helix-turn-helix" evidence="3">
    <location>
        <begin position="14"/>
        <end position="79"/>
    </location>
</feature>
<dbReference type="AlphaFoldDB" id="A0A0D2P5B3"/>
<dbReference type="Proteomes" id="UP000054270">
    <property type="component" value="Unassembled WGS sequence"/>
</dbReference>
<organism evidence="4 5">
    <name type="scientific">Hypholoma sublateritium (strain FD-334 SS-4)</name>
    <dbReference type="NCBI Taxonomy" id="945553"/>
    <lineage>
        <taxon>Eukaryota</taxon>
        <taxon>Fungi</taxon>
        <taxon>Dikarya</taxon>
        <taxon>Basidiomycota</taxon>
        <taxon>Agaricomycotina</taxon>
        <taxon>Agaricomycetes</taxon>
        <taxon>Agaricomycetidae</taxon>
        <taxon>Agaricales</taxon>
        <taxon>Agaricineae</taxon>
        <taxon>Strophariaceae</taxon>
        <taxon>Hypholoma</taxon>
    </lineage>
</organism>
<accession>A0A0D2P5B3</accession>
<proteinExistence type="predicted"/>
<dbReference type="STRING" id="945553.A0A0D2P5B3"/>
<dbReference type="Pfam" id="PF25871">
    <property type="entry name" value="HTH_76"/>
    <property type="match status" value="1"/>
</dbReference>
<evidence type="ECO:0000313" key="4">
    <source>
        <dbReference type="EMBL" id="KJA23846.1"/>
    </source>
</evidence>
<name>A0A0D2P5B3_HYPSF</name>